<evidence type="ECO:0000313" key="3">
    <source>
        <dbReference type="Proteomes" id="UP000016923"/>
    </source>
</evidence>
<organism evidence="2 3">
    <name type="scientific">Ophiostoma piceae (strain UAMH 11346)</name>
    <name type="common">Sap stain fungus</name>
    <dbReference type="NCBI Taxonomy" id="1262450"/>
    <lineage>
        <taxon>Eukaryota</taxon>
        <taxon>Fungi</taxon>
        <taxon>Dikarya</taxon>
        <taxon>Ascomycota</taxon>
        <taxon>Pezizomycotina</taxon>
        <taxon>Sordariomycetes</taxon>
        <taxon>Sordariomycetidae</taxon>
        <taxon>Ophiostomatales</taxon>
        <taxon>Ophiostomataceae</taxon>
        <taxon>Ophiostoma</taxon>
    </lineage>
</organism>
<dbReference type="InterPro" id="IPR025207">
    <property type="entry name" value="Sim4_Fta4"/>
</dbReference>
<protein>
    <submittedName>
        <fullName evidence="2">Kinetochore protein</fullName>
    </submittedName>
</protein>
<dbReference type="Proteomes" id="UP000016923">
    <property type="component" value="Unassembled WGS sequence"/>
</dbReference>
<dbReference type="GO" id="GO:0031511">
    <property type="term" value="C:Mis6-Sim4 complex"/>
    <property type="evidence" value="ECO:0007669"/>
    <property type="project" value="InterPro"/>
</dbReference>
<dbReference type="eggNOG" id="ENOG502S9QD">
    <property type="taxonomic scope" value="Eukaryota"/>
</dbReference>
<dbReference type="PANTHER" id="PTHR42040">
    <property type="entry name" value="INNER KINETOCHORE SUBUNIT FTA4"/>
    <property type="match status" value="1"/>
</dbReference>
<name>S3D0B0_OPHP1</name>
<reference evidence="2 3" key="1">
    <citation type="journal article" date="2013" name="BMC Genomics">
        <title>The genome and transcriptome of the pine saprophyte Ophiostoma piceae, and a comparison with the bark beetle-associated pine pathogen Grosmannia clavigera.</title>
        <authorList>
            <person name="Haridas S."/>
            <person name="Wang Y."/>
            <person name="Lim L."/>
            <person name="Massoumi Alamouti S."/>
            <person name="Jackman S."/>
            <person name="Docking R."/>
            <person name="Robertson G."/>
            <person name="Birol I."/>
            <person name="Bohlmann J."/>
            <person name="Breuil C."/>
        </authorList>
    </citation>
    <scope>NUCLEOTIDE SEQUENCE [LARGE SCALE GENOMIC DNA]</scope>
    <source>
        <strain evidence="2 3">UAMH 11346</strain>
    </source>
</reference>
<dbReference type="STRING" id="1262450.S3D0B0"/>
<dbReference type="EMBL" id="KE148152">
    <property type="protein sequence ID" value="EPE06660.1"/>
    <property type="molecule type" value="Genomic_DNA"/>
</dbReference>
<dbReference type="HOGENOM" id="CLU_058478_0_0_1"/>
<sequence>MDPPTILALKQAFLERTTRQLSQPLAPSSAWRRKNDLRGSDRGGAAAAAAEHDRLPPRAVDDALVRANQLLQQHVRRVYAPPALRHVAEQLDQLYHDEPIGRNDGVTDYSSAETIKDLLPAWEDAAEAEALPLEARRYTDLVEQLQSLSAQRTEVHARVQRLRDMALLLGGLGGTAEAPTVQDNLVTRDGPVERELERMRLLLVRVGDKVANLPERPYQAHQTPVGMDVDDADVMDVEVVGQKRVRALLEQY</sequence>
<gene>
    <name evidence="2" type="ORF">F503_03087</name>
</gene>
<accession>S3D0B0</accession>
<evidence type="ECO:0000313" key="2">
    <source>
        <dbReference type="EMBL" id="EPE06660.1"/>
    </source>
</evidence>
<dbReference type="OrthoDB" id="21214at2759"/>
<dbReference type="VEuPathDB" id="FungiDB:F503_03087"/>
<dbReference type="OMA" id="KQHNRIV"/>
<keyword evidence="3" id="KW-1185">Reference proteome</keyword>
<evidence type="ECO:0000256" key="1">
    <source>
        <dbReference type="SAM" id="MobiDB-lite"/>
    </source>
</evidence>
<feature type="region of interest" description="Disordered" evidence="1">
    <location>
        <begin position="20"/>
        <end position="54"/>
    </location>
</feature>
<dbReference type="PANTHER" id="PTHR42040:SF1">
    <property type="entry name" value="INNER KINETOCHORE SUBUNIT FTA4"/>
    <property type="match status" value="1"/>
</dbReference>
<dbReference type="Pfam" id="PF13093">
    <property type="entry name" value="FTA4"/>
    <property type="match status" value="1"/>
</dbReference>
<proteinExistence type="predicted"/>
<dbReference type="AlphaFoldDB" id="S3D0B0"/>